<keyword evidence="2" id="KW-1185">Reference proteome</keyword>
<dbReference type="InterPro" id="IPR032675">
    <property type="entry name" value="LRR_dom_sf"/>
</dbReference>
<reference evidence="2" key="1">
    <citation type="journal article" date="2018" name="Nat. Microbiol.">
        <title>Leveraging single-cell genomics to expand the fungal tree of life.</title>
        <authorList>
            <person name="Ahrendt S.R."/>
            <person name="Quandt C.A."/>
            <person name="Ciobanu D."/>
            <person name="Clum A."/>
            <person name="Salamov A."/>
            <person name="Andreopoulos B."/>
            <person name="Cheng J.F."/>
            <person name="Woyke T."/>
            <person name="Pelin A."/>
            <person name="Henrissat B."/>
            <person name="Reynolds N.K."/>
            <person name="Benny G.L."/>
            <person name="Smith M.E."/>
            <person name="James T.Y."/>
            <person name="Grigoriev I.V."/>
        </authorList>
    </citation>
    <scope>NUCLEOTIDE SEQUENCE [LARGE SCALE GENOMIC DNA]</scope>
</reference>
<sequence>MTSNDAFASLLSTFPLIEMFEPSRAYRLLKLLAFQGVTGITEAALIRLLHIRGSTLTHLPLLKNDWVTDATVAALSYHAPSLEVLEISGCPCVCLATEGAYETSMIASATHLPLLCLGMGCRNLRIIDTGRRRKYLPDIVVKSLEAAGISVGVAVHQDHLEWA</sequence>
<dbReference type="Gene3D" id="3.80.10.10">
    <property type="entry name" value="Ribonuclease Inhibitor"/>
    <property type="match status" value="1"/>
</dbReference>
<organism evidence="1 2">
    <name type="scientific">Blyttiomyces helicus</name>
    <dbReference type="NCBI Taxonomy" id="388810"/>
    <lineage>
        <taxon>Eukaryota</taxon>
        <taxon>Fungi</taxon>
        <taxon>Fungi incertae sedis</taxon>
        <taxon>Chytridiomycota</taxon>
        <taxon>Chytridiomycota incertae sedis</taxon>
        <taxon>Chytridiomycetes</taxon>
        <taxon>Chytridiomycetes incertae sedis</taxon>
        <taxon>Blyttiomyces</taxon>
    </lineage>
</organism>
<evidence type="ECO:0000313" key="2">
    <source>
        <dbReference type="Proteomes" id="UP000269721"/>
    </source>
</evidence>
<dbReference type="AlphaFoldDB" id="A0A4P9VXL6"/>
<gene>
    <name evidence="1" type="ORF">BDK51DRAFT_32984</name>
</gene>
<protein>
    <recommendedName>
        <fullName evidence="3">F-box domain-containing protein</fullName>
    </recommendedName>
</protein>
<accession>A0A4P9VXL6</accession>
<dbReference type="EMBL" id="ML000074">
    <property type="protein sequence ID" value="RKO84459.1"/>
    <property type="molecule type" value="Genomic_DNA"/>
</dbReference>
<proteinExistence type="predicted"/>
<evidence type="ECO:0008006" key="3">
    <source>
        <dbReference type="Google" id="ProtNLM"/>
    </source>
</evidence>
<dbReference type="Proteomes" id="UP000269721">
    <property type="component" value="Unassembled WGS sequence"/>
</dbReference>
<evidence type="ECO:0000313" key="1">
    <source>
        <dbReference type="EMBL" id="RKO84459.1"/>
    </source>
</evidence>
<name>A0A4P9VXL6_9FUNG</name>
<dbReference type="SUPFAM" id="SSF52047">
    <property type="entry name" value="RNI-like"/>
    <property type="match status" value="1"/>
</dbReference>